<dbReference type="EMBL" id="BARU01047922">
    <property type="protein sequence ID" value="GAH91702.1"/>
    <property type="molecule type" value="Genomic_DNA"/>
</dbReference>
<dbReference type="Pfam" id="PF02633">
    <property type="entry name" value="Creatininase"/>
    <property type="match status" value="1"/>
</dbReference>
<comment type="caution">
    <text evidence="1">The sequence shown here is derived from an EMBL/GenBank/DDBJ whole genome shotgun (WGS) entry which is preliminary data.</text>
</comment>
<organism evidence="1">
    <name type="scientific">marine sediment metagenome</name>
    <dbReference type="NCBI Taxonomy" id="412755"/>
    <lineage>
        <taxon>unclassified sequences</taxon>
        <taxon>metagenomes</taxon>
        <taxon>ecological metagenomes</taxon>
    </lineage>
</organism>
<dbReference type="Gene3D" id="3.40.50.10310">
    <property type="entry name" value="Creatininase"/>
    <property type="match status" value="1"/>
</dbReference>
<sequence length="81" mass="9449">VSLYLGQRVLMEKAEDWRPPRTWTEFDTKYSRKVTTAMNWDERTEIGSIGKPTLATREKGEKMVKAVIEEISAFIEDLKLE</sequence>
<protein>
    <recommendedName>
        <fullName evidence="2">Creatininase</fullName>
    </recommendedName>
</protein>
<reference evidence="1" key="1">
    <citation type="journal article" date="2014" name="Front. Microbiol.">
        <title>High frequency of phylogenetically diverse reductive dehalogenase-homologous genes in deep subseafloor sedimentary metagenomes.</title>
        <authorList>
            <person name="Kawai M."/>
            <person name="Futagami T."/>
            <person name="Toyoda A."/>
            <person name="Takaki Y."/>
            <person name="Nishi S."/>
            <person name="Hori S."/>
            <person name="Arai W."/>
            <person name="Tsubouchi T."/>
            <person name="Morono Y."/>
            <person name="Uchiyama I."/>
            <person name="Ito T."/>
            <person name="Fujiyama A."/>
            <person name="Inagaki F."/>
            <person name="Takami H."/>
        </authorList>
    </citation>
    <scope>NUCLEOTIDE SEQUENCE</scope>
    <source>
        <strain evidence="1">Expedition CK06-06</strain>
    </source>
</reference>
<dbReference type="InterPro" id="IPR024087">
    <property type="entry name" value="Creatininase-like_sf"/>
</dbReference>
<accession>X1JCI9</accession>
<feature type="non-terminal residue" evidence="1">
    <location>
        <position position="1"/>
    </location>
</feature>
<dbReference type="InterPro" id="IPR003785">
    <property type="entry name" value="Creatininase/forma_Hydrolase"/>
</dbReference>
<proteinExistence type="predicted"/>
<name>X1JCI9_9ZZZZ</name>
<dbReference type="AlphaFoldDB" id="X1JCI9"/>
<evidence type="ECO:0000313" key="1">
    <source>
        <dbReference type="EMBL" id="GAH91702.1"/>
    </source>
</evidence>
<dbReference type="SUPFAM" id="SSF102215">
    <property type="entry name" value="Creatininase"/>
    <property type="match status" value="1"/>
</dbReference>
<evidence type="ECO:0008006" key="2">
    <source>
        <dbReference type="Google" id="ProtNLM"/>
    </source>
</evidence>
<gene>
    <name evidence="1" type="ORF">S03H2_71530</name>
</gene>